<accession>A0ABT1TQA4</accession>
<dbReference type="Pfam" id="PF10009">
    <property type="entry name" value="DUF2252"/>
    <property type="match status" value="1"/>
</dbReference>
<name>A0ABT1TQA4_9GAMM</name>
<evidence type="ECO:0000313" key="3">
    <source>
        <dbReference type="Proteomes" id="UP001524570"/>
    </source>
</evidence>
<dbReference type="EMBL" id="JANIBL010000010">
    <property type="protein sequence ID" value="MCQ8116730.1"/>
    <property type="molecule type" value="Genomic_DNA"/>
</dbReference>
<feature type="region of interest" description="Disordered" evidence="1">
    <location>
        <begin position="35"/>
        <end position="54"/>
    </location>
</feature>
<dbReference type="PANTHER" id="PTHR39441">
    <property type="entry name" value="DUF2252 DOMAIN-CONTAINING PROTEIN"/>
    <property type="match status" value="1"/>
</dbReference>
<comment type="caution">
    <text evidence="2">The sequence shown here is derived from an EMBL/GenBank/DDBJ whole genome shotgun (WGS) entry which is preliminary data.</text>
</comment>
<gene>
    <name evidence="2" type="ORF">NP589_04775</name>
</gene>
<proteinExistence type="predicted"/>
<dbReference type="RefSeq" id="WP_256605961.1">
    <property type="nucleotide sequence ID" value="NZ_JANIBL010000010.1"/>
</dbReference>
<feature type="compositionally biased region" description="Basic and acidic residues" evidence="1">
    <location>
        <begin position="35"/>
        <end position="44"/>
    </location>
</feature>
<protein>
    <submittedName>
        <fullName evidence="2">DUF2252 domain-containing protein</fullName>
    </submittedName>
</protein>
<evidence type="ECO:0000313" key="2">
    <source>
        <dbReference type="EMBL" id="MCQ8116730.1"/>
    </source>
</evidence>
<feature type="compositionally biased region" description="Basic residues" evidence="1">
    <location>
        <begin position="1"/>
        <end position="11"/>
    </location>
</feature>
<feature type="region of interest" description="Disordered" evidence="1">
    <location>
        <begin position="1"/>
        <end position="21"/>
    </location>
</feature>
<evidence type="ECO:0000256" key="1">
    <source>
        <dbReference type="SAM" id="MobiDB-lite"/>
    </source>
</evidence>
<dbReference type="InterPro" id="IPR018721">
    <property type="entry name" value="DUF2252"/>
</dbReference>
<dbReference type="Proteomes" id="UP001524570">
    <property type="component" value="Unassembled WGS sequence"/>
</dbReference>
<sequence length="474" mass="53481">MASDKKKKKKPSPASIITPDTQSLVFKSRAQRLTEGKSLRDQVPRSRHALWPTSPSRRDPIEILEESNRDRIAELVPIRYGRMLRSPFAFLRGSAGLMAHDLATTPSTGIKVQACGDCHLLNFGLFATPERNLIFDINDFDETLPAPWEWDIKRLAASFAVAARDGQLDDDEARAVAVECARAYREHLREYSKMKPLEVWYDRLDGQTLIDMAPDEKLRKRREQLVEKARQRIGDQLVTKIAASVGGRHQLIDQPPILFHMQGDEQEQRVHGAISAYRQSLSDDRRVLFDRYRLEDIAVKVVGIGSVGTRCFIGLFFSEENHPLLLQFKEACPSVLERYAGESRYDNHAQRVVMGQRLMQSSSDIFLGWTRVQSSGRDFFVRQLRDMKMAPPLEGATAQQAMLYAELCGWTLARAHARSGDAATISGYLGKSDRFDHAIGDFGLAYADQTEQDYKALVDAVNAGRVEALIEENA</sequence>
<organism evidence="2 3">
    <name type="scientific">Methylomonas rosea</name>
    <dbReference type="NCBI Taxonomy" id="2952227"/>
    <lineage>
        <taxon>Bacteria</taxon>
        <taxon>Pseudomonadati</taxon>
        <taxon>Pseudomonadota</taxon>
        <taxon>Gammaproteobacteria</taxon>
        <taxon>Methylococcales</taxon>
        <taxon>Methylococcaceae</taxon>
        <taxon>Methylomonas</taxon>
    </lineage>
</organism>
<dbReference type="PANTHER" id="PTHR39441:SF1">
    <property type="entry name" value="DUF2252 DOMAIN-CONTAINING PROTEIN"/>
    <property type="match status" value="1"/>
</dbReference>
<keyword evidence="3" id="KW-1185">Reference proteome</keyword>
<reference evidence="2 3" key="1">
    <citation type="submission" date="2022-07" db="EMBL/GenBank/DDBJ databases">
        <title>Methylomonas rivi sp. nov., Methylomonas rosea sp. nov., Methylomonas aureus sp. nov. and Methylomonas subterranea sp. nov., four novel methanotrophs isolated from a freshwater creek and the deep terrestrial subsurface.</title>
        <authorList>
            <person name="Abin C."/>
            <person name="Sankaranarayanan K."/>
            <person name="Garner C."/>
            <person name="Sindelar R."/>
            <person name="Kotary K."/>
            <person name="Garner R."/>
            <person name="Barclay S."/>
            <person name="Lawson P."/>
            <person name="Krumholz L."/>
        </authorList>
    </citation>
    <scope>NUCLEOTIDE SEQUENCE [LARGE SCALE GENOMIC DNA]</scope>
    <source>
        <strain evidence="2 3">WSC-7</strain>
    </source>
</reference>